<accession>A0ABS1SNF9</accession>
<keyword evidence="3" id="KW-1185">Reference proteome</keyword>
<proteinExistence type="predicted"/>
<dbReference type="EMBL" id="QYAD01000002">
    <property type="protein sequence ID" value="MBL3689715.1"/>
    <property type="molecule type" value="Genomic_DNA"/>
</dbReference>
<dbReference type="Proteomes" id="UP001646141">
    <property type="component" value="Unassembled WGS sequence"/>
</dbReference>
<feature type="transmembrane region" description="Helical" evidence="1">
    <location>
        <begin position="33"/>
        <end position="61"/>
    </location>
</feature>
<keyword evidence="1" id="KW-1133">Transmembrane helix</keyword>
<reference evidence="2 3" key="1">
    <citation type="submission" date="2018-09" db="EMBL/GenBank/DDBJ databases">
        <title>Comparative genomics of Leucobacter spp.</title>
        <authorList>
            <person name="Reis A.C."/>
            <person name="Kolvenbach B.A."/>
            <person name="Corvini P.F.X."/>
            <person name="Nunes O.C."/>
        </authorList>
    </citation>
    <scope>NUCLEOTIDE SEQUENCE [LARGE SCALE GENOMIC DNA]</scope>
    <source>
        <strain evidence="2 3">L-1</strain>
    </source>
</reference>
<evidence type="ECO:0000313" key="3">
    <source>
        <dbReference type="Proteomes" id="UP001646141"/>
    </source>
</evidence>
<protein>
    <submittedName>
        <fullName evidence="2">Uncharacterized protein</fullName>
    </submittedName>
</protein>
<evidence type="ECO:0000313" key="2">
    <source>
        <dbReference type="EMBL" id="MBL3689715.1"/>
    </source>
</evidence>
<gene>
    <name evidence="2" type="ORF">D3226_07045</name>
</gene>
<sequence>MTIVGGIALILGGAFAHPGMVSALESPVPGAVLVTLGFSGLSIGIALFLTYLVVAAIVVGVTRAIAEAIRSE</sequence>
<keyword evidence="1" id="KW-0812">Transmembrane</keyword>
<evidence type="ECO:0000256" key="1">
    <source>
        <dbReference type="SAM" id="Phobius"/>
    </source>
</evidence>
<comment type="caution">
    <text evidence="2">The sequence shown here is derived from an EMBL/GenBank/DDBJ whole genome shotgun (WGS) entry which is preliminary data.</text>
</comment>
<keyword evidence="1" id="KW-0472">Membrane</keyword>
<name>A0ABS1SNF9_9MICO</name>
<organism evidence="2 3">
    <name type="scientific">Leucobacter chromiireducens subsp. chromiireducens</name>
    <dbReference type="NCBI Taxonomy" id="660067"/>
    <lineage>
        <taxon>Bacteria</taxon>
        <taxon>Bacillati</taxon>
        <taxon>Actinomycetota</taxon>
        <taxon>Actinomycetes</taxon>
        <taxon>Micrococcales</taxon>
        <taxon>Microbacteriaceae</taxon>
        <taxon>Leucobacter</taxon>
    </lineage>
</organism>